<dbReference type="EMBL" id="HBFQ01052802">
    <property type="protein sequence ID" value="CAD8863256.1"/>
    <property type="molecule type" value="Transcribed_RNA"/>
</dbReference>
<keyword evidence="1" id="KW-0175">Coiled coil</keyword>
<organism evidence="2">
    <name type="scientific">Noctiluca scintillans</name>
    <name type="common">Sea sparkle</name>
    <name type="synonym">Red tide dinoflagellate</name>
    <dbReference type="NCBI Taxonomy" id="2966"/>
    <lineage>
        <taxon>Eukaryota</taxon>
        <taxon>Sar</taxon>
        <taxon>Alveolata</taxon>
        <taxon>Dinophyceae</taxon>
        <taxon>Noctilucales</taxon>
        <taxon>Noctilucaceae</taxon>
        <taxon>Noctiluca</taxon>
    </lineage>
</organism>
<proteinExistence type="predicted"/>
<name>A0A7S1ARZ8_NOCSC</name>
<sequence>MNQLGQQGTNGANFVHCHVVSGLRPRSPPSGMRGESVAAHRSLPGKFRESQVVMVLQLCRQIQQRRRSIEAETACSEDSRDYAASVAAAAVSAVLEHDEIAGRDENSSTGSCPQTPPWALSPSWCDSPPKRKWFPIHSPDSRLECAVAELAKVEARKRTLEEEIQKMKLRSGSSARRDFQTGGLNLSESDAELRSAHSFGEAVLERPGYTLESPDDVGGTCAFMRCCSTVRSGIFLNNLDSPTP</sequence>
<feature type="coiled-coil region" evidence="1">
    <location>
        <begin position="143"/>
        <end position="170"/>
    </location>
</feature>
<protein>
    <submittedName>
        <fullName evidence="2">Uncharacterized protein</fullName>
    </submittedName>
</protein>
<gene>
    <name evidence="2" type="ORF">NSCI0253_LOCUS37611</name>
</gene>
<dbReference type="AlphaFoldDB" id="A0A7S1ARZ8"/>
<accession>A0A7S1ARZ8</accession>
<evidence type="ECO:0000256" key="1">
    <source>
        <dbReference type="SAM" id="Coils"/>
    </source>
</evidence>
<reference evidence="2" key="1">
    <citation type="submission" date="2021-01" db="EMBL/GenBank/DDBJ databases">
        <authorList>
            <person name="Corre E."/>
            <person name="Pelletier E."/>
            <person name="Niang G."/>
            <person name="Scheremetjew M."/>
            <person name="Finn R."/>
            <person name="Kale V."/>
            <person name="Holt S."/>
            <person name="Cochrane G."/>
            <person name="Meng A."/>
            <person name="Brown T."/>
            <person name="Cohen L."/>
        </authorList>
    </citation>
    <scope>NUCLEOTIDE SEQUENCE</scope>
</reference>
<evidence type="ECO:0000313" key="2">
    <source>
        <dbReference type="EMBL" id="CAD8863256.1"/>
    </source>
</evidence>